<proteinExistence type="inferred from homology"/>
<keyword evidence="7 10" id="KW-1133">Transmembrane helix</keyword>
<keyword evidence="8 10" id="KW-0472">Membrane</keyword>
<comment type="similarity">
    <text evidence="2">Belongs to the PA-phosphatase related phosphoesterase family.</text>
</comment>
<evidence type="ECO:0000259" key="11">
    <source>
        <dbReference type="PROSITE" id="PS51158"/>
    </source>
</evidence>
<evidence type="ECO:0000256" key="1">
    <source>
        <dbReference type="ARBA" id="ARBA00004141"/>
    </source>
</evidence>
<dbReference type="InterPro" id="IPR004166">
    <property type="entry name" value="a-kinase_dom"/>
</dbReference>
<dbReference type="GO" id="GO:0004674">
    <property type="term" value="F:protein serine/threonine kinase activity"/>
    <property type="evidence" value="ECO:0007669"/>
    <property type="project" value="UniProtKB-KW"/>
</dbReference>
<feature type="transmembrane region" description="Helical" evidence="10">
    <location>
        <begin position="396"/>
        <end position="423"/>
    </location>
</feature>
<feature type="transmembrane region" description="Helical" evidence="10">
    <location>
        <begin position="454"/>
        <end position="475"/>
    </location>
</feature>
<reference evidence="12 13" key="1">
    <citation type="submission" date="2017-12" db="EMBL/GenBank/DDBJ databases">
        <title>Comparative genomics of Botrytis spp.</title>
        <authorList>
            <person name="Valero-Jimenez C.A."/>
            <person name="Tapia P."/>
            <person name="Veloso J."/>
            <person name="Silva-Moreno E."/>
            <person name="Staats M."/>
            <person name="Valdes J.H."/>
            <person name="Van Kan J.A.L."/>
        </authorList>
    </citation>
    <scope>NUCLEOTIDE SEQUENCE [LARGE SCALE GENOMIC DNA]</scope>
    <source>
        <strain evidence="12 13">Be9601</strain>
    </source>
</reference>
<dbReference type="FunFam" id="1.20.144.10:FF:000042">
    <property type="entry name" value="PAP2 domain protein"/>
    <property type="match status" value="1"/>
</dbReference>
<dbReference type="PANTHER" id="PTHR10165">
    <property type="entry name" value="LIPID PHOSPHATE PHOSPHATASE"/>
    <property type="match status" value="1"/>
</dbReference>
<keyword evidence="3" id="KW-0723">Serine/threonine-protein kinase</keyword>
<dbReference type="GO" id="GO:0005524">
    <property type="term" value="F:ATP binding"/>
    <property type="evidence" value="ECO:0007669"/>
    <property type="project" value="InterPro"/>
</dbReference>
<dbReference type="Pfam" id="PF02816">
    <property type="entry name" value="Alpha_kinase"/>
    <property type="match status" value="1"/>
</dbReference>
<dbReference type="AlphaFoldDB" id="A0A4Z1KFD1"/>
<comment type="subcellular location">
    <subcellularLocation>
        <location evidence="1">Membrane</location>
        <topology evidence="1">Multi-pass membrane protein</topology>
    </subcellularLocation>
</comment>
<dbReference type="GO" id="GO:0006644">
    <property type="term" value="P:phospholipid metabolic process"/>
    <property type="evidence" value="ECO:0007669"/>
    <property type="project" value="InterPro"/>
</dbReference>
<evidence type="ECO:0000256" key="6">
    <source>
        <dbReference type="ARBA" id="ARBA00022777"/>
    </source>
</evidence>
<feature type="region of interest" description="Disordered" evidence="9">
    <location>
        <begin position="755"/>
        <end position="820"/>
    </location>
</feature>
<dbReference type="InterPro" id="IPR043216">
    <property type="entry name" value="PAP-like"/>
</dbReference>
<feature type="region of interest" description="Disordered" evidence="9">
    <location>
        <begin position="623"/>
        <end position="649"/>
    </location>
</feature>
<organism evidence="12 13">
    <name type="scientific">Botrytis elliptica</name>
    <dbReference type="NCBI Taxonomy" id="278938"/>
    <lineage>
        <taxon>Eukaryota</taxon>
        <taxon>Fungi</taxon>
        <taxon>Dikarya</taxon>
        <taxon>Ascomycota</taxon>
        <taxon>Pezizomycotina</taxon>
        <taxon>Leotiomycetes</taxon>
        <taxon>Helotiales</taxon>
        <taxon>Sclerotiniaceae</taxon>
        <taxon>Botrytis</taxon>
    </lineage>
</organism>
<dbReference type="Gene3D" id="3.20.200.10">
    <property type="entry name" value="MHCK/EF2 kinase"/>
    <property type="match status" value="1"/>
</dbReference>
<gene>
    <name evidence="12" type="ORF">BELL_0020g00400</name>
</gene>
<dbReference type="InterPro" id="IPR036938">
    <property type="entry name" value="PAP2/HPO_sf"/>
</dbReference>
<feature type="compositionally biased region" description="Basic and acidic residues" evidence="9">
    <location>
        <begin position="772"/>
        <end position="788"/>
    </location>
</feature>
<dbReference type="PANTHER" id="PTHR10165:SF154">
    <property type="entry name" value="PAP2 DOMAIN PROTEIN (AFU_ORTHOLOGUE AFUA_1G09730)"/>
    <property type="match status" value="1"/>
</dbReference>
<dbReference type="InterPro" id="IPR000326">
    <property type="entry name" value="PAP2/HPO"/>
</dbReference>
<evidence type="ECO:0000256" key="2">
    <source>
        <dbReference type="ARBA" id="ARBA00008816"/>
    </source>
</evidence>
<dbReference type="GO" id="GO:0008195">
    <property type="term" value="F:phosphatidate phosphatase activity"/>
    <property type="evidence" value="ECO:0007669"/>
    <property type="project" value="TreeGrafter"/>
</dbReference>
<keyword evidence="5 10" id="KW-0812">Transmembrane</keyword>
<evidence type="ECO:0000313" key="12">
    <source>
        <dbReference type="EMBL" id="TGO79903.1"/>
    </source>
</evidence>
<feature type="transmembrane region" description="Helical" evidence="10">
    <location>
        <begin position="495"/>
        <end position="514"/>
    </location>
</feature>
<feature type="domain" description="Alpha-type protein kinase" evidence="11">
    <location>
        <begin position="16"/>
        <end position="257"/>
    </location>
</feature>
<keyword evidence="4" id="KW-0808">Transferase</keyword>
<keyword evidence="13" id="KW-1185">Reference proteome</keyword>
<evidence type="ECO:0000256" key="8">
    <source>
        <dbReference type="ARBA" id="ARBA00023136"/>
    </source>
</evidence>
<accession>A0A4Z1KFD1</accession>
<dbReference type="Gene3D" id="1.20.144.10">
    <property type="entry name" value="Phosphatidic acid phosphatase type 2/haloperoxidase"/>
    <property type="match status" value="1"/>
</dbReference>
<evidence type="ECO:0000256" key="4">
    <source>
        <dbReference type="ARBA" id="ARBA00022679"/>
    </source>
</evidence>
<evidence type="ECO:0000256" key="3">
    <source>
        <dbReference type="ARBA" id="ARBA00022527"/>
    </source>
</evidence>
<dbReference type="Pfam" id="PF01569">
    <property type="entry name" value="PAP2"/>
    <property type="match status" value="1"/>
</dbReference>
<keyword evidence="6" id="KW-0418">Kinase</keyword>
<evidence type="ECO:0000256" key="5">
    <source>
        <dbReference type="ARBA" id="ARBA00022692"/>
    </source>
</evidence>
<dbReference type="SMART" id="SM00811">
    <property type="entry name" value="Alpha_kinase"/>
    <property type="match status" value="1"/>
</dbReference>
<feature type="transmembrane region" description="Helical" evidence="10">
    <location>
        <begin position="697"/>
        <end position="717"/>
    </location>
</feature>
<name>A0A4Z1KFD1_9HELO</name>
<evidence type="ECO:0000313" key="13">
    <source>
        <dbReference type="Proteomes" id="UP000297229"/>
    </source>
</evidence>
<dbReference type="Proteomes" id="UP000297229">
    <property type="component" value="Unassembled WGS sequence"/>
</dbReference>
<dbReference type="EMBL" id="PQXM01000020">
    <property type="protein sequence ID" value="TGO79903.1"/>
    <property type="molecule type" value="Genomic_DNA"/>
</dbReference>
<dbReference type="CDD" id="cd03390">
    <property type="entry name" value="PAP2_containing_1_like"/>
    <property type="match status" value="1"/>
</dbReference>
<comment type="caution">
    <text evidence="12">The sequence shown here is derived from an EMBL/GenBank/DDBJ whole genome shotgun (WGS) entry which is preliminary data.</text>
</comment>
<dbReference type="InterPro" id="IPR011009">
    <property type="entry name" value="Kinase-like_dom_sf"/>
</dbReference>
<dbReference type="PROSITE" id="PS51158">
    <property type="entry name" value="ALPHA_KINASE"/>
    <property type="match status" value="1"/>
</dbReference>
<feature type="transmembrane region" description="Helical" evidence="10">
    <location>
        <begin position="668"/>
        <end position="685"/>
    </location>
</feature>
<dbReference type="SUPFAM" id="SSF48317">
    <property type="entry name" value="Acid phosphatase/Vanadium-dependent haloperoxidase"/>
    <property type="match status" value="1"/>
</dbReference>
<dbReference type="SUPFAM" id="SSF56112">
    <property type="entry name" value="Protein kinase-like (PK-like)"/>
    <property type="match status" value="1"/>
</dbReference>
<evidence type="ECO:0000256" key="9">
    <source>
        <dbReference type="SAM" id="MobiDB-lite"/>
    </source>
</evidence>
<evidence type="ECO:0000256" key="10">
    <source>
        <dbReference type="SAM" id="Phobius"/>
    </source>
</evidence>
<feature type="compositionally biased region" description="Polar residues" evidence="9">
    <location>
        <begin position="639"/>
        <end position="649"/>
    </location>
</feature>
<dbReference type="STRING" id="278938.A0A4Z1KFD1"/>
<dbReference type="GO" id="GO:0046839">
    <property type="term" value="P:phospholipid dephosphorylation"/>
    <property type="evidence" value="ECO:0007669"/>
    <property type="project" value="TreeGrafter"/>
</dbReference>
<dbReference type="GO" id="GO:0016020">
    <property type="term" value="C:membrane"/>
    <property type="evidence" value="ECO:0007669"/>
    <property type="project" value="UniProtKB-SubCell"/>
</dbReference>
<evidence type="ECO:0000256" key="7">
    <source>
        <dbReference type="ARBA" id="ARBA00022989"/>
    </source>
</evidence>
<protein>
    <recommendedName>
        <fullName evidence="11">Alpha-type protein kinase domain-containing protein</fullName>
    </recommendedName>
</protein>
<sequence length="820" mass="90340">MSKAGVFLYNAPDDLKCSDRVNDFIMAKMTMRVGSNPPNDSTKATIYMNREVASGNFKCAYNGYYTNGKESGRRCVLKRFKTGPVYHDGPYKQQLEVDKKAQSIIDAFNAANTPSEWHSDEVNAGNTIPIYPVRLIPSTLWTNNETGAVSIIEPFIEKYRKFNSPTGWVPGDDEFAGPIQALSHFSYHISDGKMLLCDLQGGGNANGYTLADPAIASDDPKRLYGASDMGPRSIRDFFKLHVCGLYCNPQWLNLRWLKKERCIQFSEGSYHLMTPKEGLEQIKFGLIPPGFRVQVAQVAIMPFHAGVDPHNLRTSVPTNVKQGYGRGLICGGWACGRVAAQEKERDLDGGKAHHSSSNILLFDPYIDQSDRTGEPIDPSQRQDSEKQSLNRKGYKVLTSIAVVLSYVFDWVICIVAAALGAVFNYQTPNKRPFSLVDPDISFPHQNHEKVPTSLLAVLAFIVPALVILLVTLTLVPGPTVPKSVPKALIWKRKLWELHASWLGLALSCALAFVITSGMKNLFGRPRPDLISRCIPDMENIAKWAVGGGDRPEGIVLVQAGICQQTDKEILNDGFRSYPSGHSSFSSSGLVYLSLFLASKLALTVPYLAPQAYTADSSLSHSAFPSRHTPSHQRSDSEVSAKNMDTSALTSGHNDKLIASRNQAAAPPLYLLLITVIPTFLSVYICSTRFSDFRHHAFDILFGFFLGVLTAIFSFRFYHLPLSQGAGWSWGPRSSDRAFWAGVGVGSYASNANSPVGGLHHHDHHQSTSYESHMTRTGDLEEARTDSAHGHNRNVSNFEVGNHPPPNVNLHPDLNPNAMTV</sequence>